<dbReference type="AlphaFoldDB" id="A0A6F8PXC0"/>
<evidence type="ECO:0000313" key="1">
    <source>
        <dbReference type="EMBL" id="BBP46802.1"/>
    </source>
</evidence>
<dbReference type="KEGG" id="tse:THMIRHAS_21750"/>
<dbReference type="RefSeq" id="WP_173273793.1">
    <property type="nucleotide sequence ID" value="NZ_AP021889.1"/>
</dbReference>
<sequence length="327" mass="31005">MLTSLLGLDTPTADEFHSDDLIAATVSQLKDLPVLGASIGPLISTLHGLPLVGEDIKFVTSTLHATLPGGSLVTDLLDTVTSLPVVSDVLGLVETLDNGLLGGITGEGGLLPSLLAPTGLVGGLVGTVLGIADGLPIVGDLLSGGSNSGLLGGVLGDSGLLGGLLGGNGLLGGVLGSDGLLGGLLGETGVVGSVLNTLIGEQGVVTGLVGTVTGLLDGLPIVGDLLGGNESGGLLGGLLGGSDNGGLLGGLLGDNGLLGGLLGGGESGGILDLNGLLGGENGLLDGLLGGLNAEATTNTSVSATPASAGILNILSLGEDNSLLSGIL</sequence>
<reference evidence="2" key="1">
    <citation type="submission" date="2019-11" db="EMBL/GenBank/DDBJ databases">
        <title>Isolation and characterization of two novel species in the genus Thiomicrorhabdus.</title>
        <authorList>
            <person name="Mochizuki J."/>
            <person name="Kojima H."/>
            <person name="Fukui M."/>
        </authorList>
    </citation>
    <scope>NUCLEOTIDE SEQUENCE [LARGE SCALE GENOMIC DNA]</scope>
    <source>
        <strain evidence="2">aks77</strain>
    </source>
</reference>
<name>A0A6F8PXC0_9GAMM</name>
<dbReference type="EMBL" id="AP021889">
    <property type="protein sequence ID" value="BBP46802.1"/>
    <property type="molecule type" value="Genomic_DNA"/>
</dbReference>
<proteinExistence type="predicted"/>
<keyword evidence="2" id="KW-1185">Reference proteome</keyword>
<gene>
    <name evidence="1" type="ORF">THMIRHAS_21750</name>
</gene>
<organism evidence="1 2">
    <name type="scientific">Thiosulfatimonas sediminis</name>
    <dbReference type="NCBI Taxonomy" id="2675054"/>
    <lineage>
        <taxon>Bacteria</taxon>
        <taxon>Pseudomonadati</taxon>
        <taxon>Pseudomonadota</taxon>
        <taxon>Gammaproteobacteria</taxon>
        <taxon>Thiotrichales</taxon>
        <taxon>Piscirickettsiaceae</taxon>
        <taxon>Thiosulfatimonas</taxon>
    </lineage>
</organism>
<dbReference type="Proteomes" id="UP000501726">
    <property type="component" value="Chromosome"/>
</dbReference>
<accession>A0A6F8PXC0</accession>
<evidence type="ECO:0000313" key="2">
    <source>
        <dbReference type="Proteomes" id="UP000501726"/>
    </source>
</evidence>
<protein>
    <submittedName>
        <fullName evidence="1">Uncharacterized protein</fullName>
    </submittedName>
</protein>